<evidence type="ECO:0000256" key="9">
    <source>
        <dbReference type="ARBA" id="ARBA00074363"/>
    </source>
</evidence>
<dbReference type="SMART" id="SM00490">
    <property type="entry name" value="HELICc"/>
    <property type="match status" value="1"/>
</dbReference>
<dbReference type="Pfam" id="PF00271">
    <property type="entry name" value="Helicase_C"/>
    <property type="match status" value="1"/>
</dbReference>
<evidence type="ECO:0000256" key="6">
    <source>
        <dbReference type="ARBA" id="ARBA00022840"/>
    </source>
</evidence>
<evidence type="ECO:0000256" key="5">
    <source>
        <dbReference type="ARBA" id="ARBA00022806"/>
    </source>
</evidence>
<dbReference type="EMBL" id="CP028918">
    <property type="protein sequence ID" value="AWB49286.1"/>
    <property type="molecule type" value="Genomic_DNA"/>
</dbReference>
<evidence type="ECO:0000256" key="2">
    <source>
        <dbReference type="ARBA" id="ARBA00022490"/>
    </source>
</evidence>
<dbReference type="InterPro" id="IPR011545">
    <property type="entry name" value="DEAD/DEAH_box_helicase_dom"/>
</dbReference>
<dbReference type="PANTHER" id="PTHR47959">
    <property type="entry name" value="ATP-DEPENDENT RNA HELICASE RHLE-RELATED"/>
    <property type="match status" value="1"/>
</dbReference>
<dbReference type="PROSITE" id="PS51194">
    <property type="entry name" value="HELICASE_CTER"/>
    <property type="match status" value="1"/>
</dbReference>
<evidence type="ECO:0000259" key="14">
    <source>
        <dbReference type="PROSITE" id="PS51195"/>
    </source>
</evidence>
<dbReference type="InterPro" id="IPR044742">
    <property type="entry name" value="DEAD/DEAH_RhlB"/>
</dbReference>
<protein>
    <recommendedName>
        <fullName evidence="9">DEAD-box ATP-dependent RNA helicase RhpA</fullName>
        <ecNumber evidence="1">3.6.4.13</ecNumber>
    </recommendedName>
</protein>
<comment type="catalytic activity">
    <reaction evidence="8">
        <text>ATP + H2O = ADP + phosphate + H(+)</text>
        <dbReference type="Rhea" id="RHEA:13065"/>
        <dbReference type="ChEBI" id="CHEBI:15377"/>
        <dbReference type="ChEBI" id="CHEBI:15378"/>
        <dbReference type="ChEBI" id="CHEBI:30616"/>
        <dbReference type="ChEBI" id="CHEBI:43474"/>
        <dbReference type="ChEBI" id="CHEBI:456216"/>
        <dbReference type="EC" id="3.6.4.13"/>
    </reaction>
</comment>
<reference evidence="15 16" key="1">
    <citation type="submission" date="2018-04" db="EMBL/GenBank/DDBJ databases">
        <title>Genome sequencing of Gemmobacter.</title>
        <authorList>
            <person name="Yi H."/>
            <person name="Baek M.-G."/>
        </authorList>
    </citation>
    <scope>NUCLEOTIDE SEQUENCE [LARGE SCALE GENOMIC DNA]</scope>
    <source>
        <strain evidence="15 16">HYN0069</strain>
    </source>
</reference>
<dbReference type="Proteomes" id="UP000244496">
    <property type="component" value="Chromosome"/>
</dbReference>
<dbReference type="GO" id="GO:0005829">
    <property type="term" value="C:cytosol"/>
    <property type="evidence" value="ECO:0007669"/>
    <property type="project" value="TreeGrafter"/>
</dbReference>
<dbReference type="InterPro" id="IPR001650">
    <property type="entry name" value="Helicase_C-like"/>
</dbReference>
<dbReference type="Pfam" id="PF00270">
    <property type="entry name" value="DEAD"/>
    <property type="match status" value="1"/>
</dbReference>
<feature type="domain" description="Helicase ATP-binding" evidence="12">
    <location>
        <begin position="33"/>
        <end position="208"/>
    </location>
</feature>
<dbReference type="FunFam" id="3.40.50.300:FF:000108">
    <property type="entry name" value="ATP-dependent RNA helicase RhlE"/>
    <property type="match status" value="1"/>
</dbReference>
<accession>A0A2S0UNA1</accession>
<dbReference type="InterPro" id="IPR027417">
    <property type="entry name" value="P-loop_NTPase"/>
</dbReference>
<evidence type="ECO:0000256" key="11">
    <source>
        <dbReference type="SAM" id="MobiDB-lite"/>
    </source>
</evidence>
<keyword evidence="5 15" id="KW-0347">Helicase</keyword>
<dbReference type="AlphaFoldDB" id="A0A2S0UNA1"/>
<dbReference type="InterPro" id="IPR014014">
    <property type="entry name" value="RNA_helicase_DEAD_Q_motif"/>
</dbReference>
<feature type="domain" description="DEAD-box RNA helicase Q" evidence="14">
    <location>
        <begin position="2"/>
        <end position="30"/>
    </location>
</feature>
<dbReference type="SUPFAM" id="SSF52540">
    <property type="entry name" value="P-loop containing nucleoside triphosphate hydrolases"/>
    <property type="match status" value="1"/>
</dbReference>
<keyword evidence="3" id="KW-0547">Nucleotide-binding</keyword>
<dbReference type="SMART" id="SM00487">
    <property type="entry name" value="DEXDc"/>
    <property type="match status" value="1"/>
</dbReference>
<feature type="region of interest" description="Disordered" evidence="11">
    <location>
        <begin position="384"/>
        <end position="462"/>
    </location>
</feature>
<dbReference type="KEGG" id="geh:HYN69_12900"/>
<name>A0A2S0UNA1_9RHOB</name>
<dbReference type="GO" id="GO:0003724">
    <property type="term" value="F:RNA helicase activity"/>
    <property type="evidence" value="ECO:0007669"/>
    <property type="project" value="UniProtKB-EC"/>
</dbReference>
<gene>
    <name evidence="15" type="ORF">HYN69_12900</name>
</gene>
<keyword evidence="2" id="KW-0963">Cytoplasm</keyword>
<dbReference type="GO" id="GO:0003676">
    <property type="term" value="F:nucleic acid binding"/>
    <property type="evidence" value="ECO:0007669"/>
    <property type="project" value="InterPro"/>
</dbReference>
<dbReference type="GO" id="GO:0009266">
    <property type="term" value="P:response to temperature stimulus"/>
    <property type="evidence" value="ECO:0007669"/>
    <property type="project" value="UniProtKB-ARBA"/>
</dbReference>
<sequence>MTTFADLGLSAKLLKALEKTNLKEPTPIQAQSIPHIMKGRDLMGLAQTGTGKTAAFGLPLLHRILDLGHPPAPRTVRALILAPTRELVTQIHDNLTVFTKGTSAKVIMVVGGASLNRQAMNLARGADVLVATPGRLIDLLERGDVDLQATGYLVLDEADHMLDMGFIHALRRIAKHIPVKRQTLLFSATMPKDIEEIADTYLRDPVRVQVATPGKPIEKIVQGVHFIPNGDKARLLEEYLKKHPGEQALVFGRTKHGSEKLSKLLAVWGFKVGSIHGNKSQNQRDRTLTEFRNGELDVLVATDVAARGIDIPGVRHVYNHDLPNVPENYVHRIGRTARAGAEGTAVAFCAPAEMDELRAIEKVMKKPIPIIGGAPWSAEMVAAAPKPGQNRGQRPAGGGRPGQPKAQGQAQKSFAPRGEGKPAGKPQGAKPARPMGGGQSPNRAGAPQGAKHSRPQQNRRPA</sequence>
<dbReference type="InterPro" id="IPR014001">
    <property type="entry name" value="Helicase_ATP-bd"/>
</dbReference>
<dbReference type="Gene3D" id="3.40.50.300">
    <property type="entry name" value="P-loop containing nucleotide triphosphate hydrolases"/>
    <property type="match status" value="2"/>
</dbReference>
<evidence type="ECO:0000256" key="7">
    <source>
        <dbReference type="ARBA" id="ARBA00038437"/>
    </source>
</evidence>
<evidence type="ECO:0000256" key="10">
    <source>
        <dbReference type="PROSITE-ProRule" id="PRU00552"/>
    </source>
</evidence>
<dbReference type="PROSITE" id="PS51195">
    <property type="entry name" value="Q_MOTIF"/>
    <property type="match status" value="1"/>
</dbReference>
<evidence type="ECO:0000259" key="12">
    <source>
        <dbReference type="PROSITE" id="PS51192"/>
    </source>
</evidence>
<dbReference type="PANTHER" id="PTHR47959:SF13">
    <property type="entry name" value="ATP-DEPENDENT RNA HELICASE RHLE"/>
    <property type="match status" value="1"/>
</dbReference>
<evidence type="ECO:0000256" key="3">
    <source>
        <dbReference type="ARBA" id="ARBA00022741"/>
    </source>
</evidence>
<keyword evidence="16" id="KW-1185">Reference proteome</keyword>
<dbReference type="EC" id="3.6.4.13" evidence="1"/>
<feature type="short sequence motif" description="Q motif" evidence="10">
    <location>
        <begin position="2"/>
        <end position="30"/>
    </location>
</feature>
<organism evidence="15 16">
    <name type="scientific">Paragemmobacter aquarius</name>
    <dbReference type="NCBI Taxonomy" id="2169400"/>
    <lineage>
        <taxon>Bacteria</taxon>
        <taxon>Pseudomonadati</taxon>
        <taxon>Pseudomonadota</taxon>
        <taxon>Alphaproteobacteria</taxon>
        <taxon>Rhodobacterales</taxon>
        <taxon>Paracoccaceae</taxon>
        <taxon>Paragemmobacter</taxon>
    </lineage>
</organism>
<evidence type="ECO:0000256" key="4">
    <source>
        <dbReference type="ARBA" id="ARBA00022801"/>
    </source>
</evidence>
<dbReference type="RefSeq" id="WP_108436103.1">
    <property type="nucleotide sequence ID" value="NZ_CP028918.1"/>
</dbReference>
<dbReference type="CDD" id="cd18787">
    <property type="entry name" value="SF2_C_DEAD"/>
    <property type="match status" value="1"/>
</dbReference>
<evidence type="ECO:0000256" key="8">
    <source>
        <dbReference type="ARBA" id="ARBA00047984"/>
    </source>
</evidence>
<evidence type="ECO:0000256" key="1">
    <source>
        <dbReference type="ARBA" id="ARBA00012552"/>
    </source>
</evidence>
<dbReference type="CDD" id="cd00268">
    <property type="entry name" value="DEADc"/>
    <property type="match status" value="1"/>
</dbReference>
<dbReference type="GO" id="GO:0016787">
    <property type="term" value="F:hydrolase activity"/>
    <property type="evidence" value="ECO:0007669"/>
    <property type="project" value="UniProtKB-KW"/>
</dbReference>
<dbReference type="GO" id="GO:0042255">
    <property type="term" value="P:ribosome assembly"/>
    <property type="evidence" value="ECO:0007669"/>
    <property type="project" value="UniProtKB-ARBA"/>
</dbReference>
<evidence type="ECO:0000313" key="15">
    <source>
        <dbReference type="EMBL" id="AWB49286.1"/>
    </source>
</evidence>
<keyword evidence="6" id="KW-0067">ATP-binding</keyword>
<evidence type="ECO:0000259" key="13">
    <source>
        <dbReference type="PROSITE" id="PS51194"/>
    </source>
</evidence>
<keyword evidence="4" id="KW-0378">Hydrolase</keyword>
<dbReference type="InterPro" id="IPR050079">
    <property type="entry name" value="DEAD_box_RNA_helicase"/>
</dbReference>
<evidence type="ECO:0000313" key="16">
    <source>
        <dbReference type="Proteomes" id="UP000244496"/>
    </source>
</evidence>
<dbReference type="PROSITE" id="PS51192">
    <property type="entry name" value="HELICASE_ATP_BIND_1"/>
    <property type="match status" value="1"/>
</dbReference>
<dbReference type="GO" id="GO:0005524">
    <property type="term" value="F:ATP binding"/>
    <property type="evidence" value="ECO:0007669"/>
    <property type="project" value="UniProtKB-KW"/>
</dbReference>
<feature type="compositionally biased region" description="Low complexity" evidence="11">
    <location>
        <begin position="402"/>
        <end position="411"/>
    </location>
</feature>
<proteinExistence type="inferred from homology"/>
<comment type="similarity">
    <text evidence="7">Belongs to the DEAD box helicase family.</text>
</comment>
<feature type="domain" description="Helicase C-terminal" evidence="13">
    <location>
        <begin position="235"/>
        <end position="381"/>
    </location>
</feature>
<dbReference type="OrthoDB" id="9805696at2"/>